<dbReference type="GO" id="GO:0033228">
    <property type="term" value="P:cysteine export across plasma membrane"/>
    <property type="evidence" value="ECO:0007669"/>
    <property type="project" value="TreeGrafter"/>
</dbReference>
<evidence type="ECO:0000256" key="2">
    <source>
        <dbReference type="ARBA" id="ARBA00022475"/>
    </source>
</evidence>
<feature type="transmembrane region" description="Helical" evidence="6">
    <location>
        <begin position="41"/>
        <end position="64"/>
    </location>
</feature>
<feature type="transmembrane region" description="Helical" evidence="6">
    <location>
        <begin position="76"/>
        <end position="93"/>
    </location>
</feature>
<sequence length="199" mass="20889">MSLSVSLLVSMSAFAVAASVSPGPVNLLVLSTAIHVGWRGAMPLVMGASAGFTLLLWLIGIGMVELWQQWPLLRHLVRLGGVAFLIWLAWRLARSDGELDMDRVAEPAGACTGAFMQWINPKAWLASVAGMGAFAADGDPALVTVFAVLWGSLCALSISLWALAGGQLNGWVSSPHRMQCINRGLAGLLVLSAGLVLLG</sequence>
<keyword evidence="7" id="KW-0732">Signal</keyword>
<keyword evidence="3 6" id="KW-0812">Transmembrane</keyword>
<evidence type="ECO:0000256" key="5">
    <source>
        <dbReference type="ARBA" id="ARBA00023136"/>
    </source>
</evidence>
<dbReference type="GO" id="GO:0015171">
    <property type="term" value="F:amino acid transmembrane transporter activity"/>
    <property type="evidence" value="ECO:0007669"/>
    <property type="project" value="TreeGrafter"/>
</dbReference>
<feature type="chain" id="PRO_5016320526" evidence="7">
    <location>
        <begin position="18"/>
        <end position="199"/>
    </location>
</feature>
<feature type="transmembrane region" description="Helical" evidence="6">
    <location>
        <begin position="180"/>
        <end position="198"/>
    </location>
</feature>
<evidence type="ECO:0000256" key="7">
    <source>
        <dbReference type="SAM" id="SignalP"/>
    </source>
</evidence>
<dbReference type="Proteomes" id="UP000249700">
    <property type="component" value="Unassembled WGS sequence"/>
</dbReference>
<keyword evidence="5 6" id="KW-0472">Membrane</keyword>
<dbReference type="OrthoDB" id="9812084at2"/>
<organism evidence="8 9">
    <name type="scientific">Onishia taeanensis</name>
    <dbReference type="NCBI Taxonomy" id="284577"/>
    <lineage>
        <taxon>Bacteria</taxon>
        <taxon>Pseudomonadati</taxon>
        <taxon>Pseudomonadota</taxon>
        <taxon>Gammaproteobacteria</taxon>
        <taxon>Oceanospirillales</taxon>
        <taxon>Halomonadaceae</taxon>
        <taxon>Onishia</taxon>
    </lineage>
</organism>
<feature type="transmembrane region" description="Helical" evidence="6">
    <location>
        <begin position="141"/>
        <end position="168"/>
    </location>
</feature>
<dbReference type="AlphaFoldDB" id="A0A328XVS6"/>
<proteinExistence type="predicted"/>
<feature type="signal peptide" evidence="7">
    <location>
        <begin position="1"/>
        <end position="17"/>
    </location>
</feature>
<protein>
    <submittedName>
        <fullName evidence="8">Threonine/homoserine/homoserine lactone efflux protein</fullName>
    </submittedName>
</protein>
<dbReference type="GO" id="GO:0005886">
    <property type="term" value="C:plasma membrane"/>
    <property type="evidence" value="ECO:0007669"/>
    <property type="project" value="UniProtKB-SubCell"/>
</dbReference>
<dbReference type="EMBL" id="QLSX01000003">
    <property type="protein sequence ID" value="RAR63075.1"/>
    <property type="molecule type" value="Genomic_DNA"/>
</dbReference>
<dbReference type="Pfam" id="PF01810">
    <property type="entry name" value="LysE"/>
    <property type="match status" value="1"/>
</dbReference>
<reference evidence="8 9" key="1">
    <citation type="submission" date="2018-06" db="EMBL/GenBank/DDBJ databases">
        <title>Comparative analysis of microorganisms from saline springs in Andes Mountain Range, Colombia.</title>
        <authorList>
            <person name="Rubin E."/>
        </authorList>
    </citation>
    <scope>NUCLEOTIDE SEQUENCE [LARGE SCALE GENOMIC DNA]</scope>
    <source>
        <strain evidence="8 9">USBA-857</strain>
    </source>
</reference>
<evidence type="ECO:0000313" key="9">
    <source>
        <dbReference type="Proteomes" id="UP000249700"/>
    </source>
</evidence>
<evidence type="ECO:0000256" key="3">
    <source>
        <dbReference type="ARBA" id="ARBA00022692"/>
    </source>
</evidence>
<keyword evidence="4 6" id="KW-1133">Transmembrane helix</keyword>
<evidence type="ECO:0000256" key="1">
    <source>
        <dbReference type="ARBA" id="ARBA00004651"/>
    </source>
</evidence>
<evidence type="ECO:0000256" key="4">
    <source>
        <dbReference type="ARBA" id="ARBA00022989"/>
    </source>
</evidence>
<evidence type="ECO:0000313" key="8">
    <source>
        <dbReference type="EMBL" id="RAR63075.1"/>
    </source>
</evidence>
<comment type="subcellular location">
    <subcellularLocation>
        <location evidence="1">Cell membrane</location>
        <topology evidence="1">Multi-pass membrane protein</topology>
    </subcellularLocation>
</comment>
<keyword evidence="2" id="KW-1003">Cell membrane</keyword>
<dbReference type="PANTHER" id="PTHR30086">
    <property type="entry name" value="ARGININE EXPORTER PROTEIN ARGO"/>
    <property type="match status" value="1"/>
</dbReference>
<name>A0A328XVS6_9GAMM</name>
<gene>
    <name evidence="8" type="ORF">BCL93_103308</name>
</gene>
<dbReference type="PANTHER" id="PTHR30086:SF20">
    <property type="entry name" value="ARGININE EXPORTER PROTEIN ARGO-RELATED"/>
    <property type="match status" value="1"/>
</dbReference>
<accession>A0A328XVS6</accession>
<comment type="caution">
    <text evidence="8">The sequence shown here is derived from an EMBL/GenBank/DDBJ whole genome shotgun (WGS) entry which is preliminary data.</text>
</comment>
<evidence type="ECO:0000256" key="6">
    <source>
        <dbReference type="SAM" id="Phobius"/>
    </source>
</evidence>
<dbReference type="InterPro" id="IPR001123">
    <property type="entry name" value="LeuE-type"/>
</dbReference>